<dbReference type="Pfam" id="PF00394">
    <property type="entry name" value="Cu-oxidase"/>
    <property type="match status" value="1"/>
</dbReference>
<evidence type="ECO:0000256" key="5">
    <source>
        <dbReference type="SAM" id="MobiDB-lite"/>
    </source>
</evidence>
<proteinExistence type="inferred from homology"/>
<dbReference type="InterPro" id="IPR045087">
    <property type="entry name" value="Cu-oxidase_fam"/>
</dbReference>
<name>A0AAN7SEN1_9COLE</name>
<dbReference type="CDD" id="cd13858">
    <property type="entry name" value="CuRO_1_tcLCC2_insect_like"/>
    <property type="match status" value="1"/>
</dbReference>
<sequence length="757" mass="85921">MAARSPWYDSMIAQSLNMNNISNSPEQDDDLTLEILEKRIQEVLMGMGAAVVTVLYFTPVPDSSFLDCSRPCHDLDWPMICRVKLTIENYKTLQKYHWYSNNCSMQDEIATSILTVNHQLPGPSIQVCQNDVLIIDVINKIPGQSVTIHWRGQPQTEAPMMDGVPMVTQCPISSYTTFQYKFRASASGTHLWHAHAGAKFSDGVFGAFIVKEPKKKSPLKNLYDFDEKQHVVMISEKNFEFDNSRSLLINGKNVGEEIAFIVSWGRRYRFRMMYSGGSISCPITVSVEKHLLNVISLDGNSIRPYEVNSVSFSKGERVDFVIKADQTKSSYAFKVTSECYNSVIKTQALVKYDDSVDEANNRDEQLNKILSKDKLLDTATCESKSNKVCVGSVESLSDIPNVLINNVDTTLFLGFDSKVVYQTNDTGSEELSHRIYRMNNITFTYPSSPLLTQREDVLRSSMCNSLNKPSICDKSDICECVHIEKIPLGSKVELIFVDLGGDFLETVFHLHGYKFYIVGYKNFKKPVTINYLKQLDKNGNLFKRNFNKPVLKDTLRIPRHGVVAVRFIADNPGYWMLRDEHALQWTRGLDMVLQVGNSCDTVATPKNFPMCGSWTEGLPKLVSEDPALENDLQTLLVSPLDASILTDMLPVDKPKEVSATSNDSNTALATTSRPDRVEQVTRNICFTQKTICSKVFYNVLPYSKKKEYTPSVITSDKWVEYQEECEKLKMEKEGEKQERKQARESKKQMMAKKRRKT</sequence>
<dbReference type="PANTHER" id="PTHR11709:SF394">
    <property type="entry name" value="FI03373P-RELATED"/>
    <property type="match status" value="1"/>
</dbReference>
<dbReference type="AlphaFoldDB" id="A0AAN7SEN1"/>
<dbReference type="GO" id="GO:0005886">
    <property type="term" value="C:plasma membrane"/>
    <property type="evidence" value="ECO:0007669"/>
    <property type="project" value="TreeGrafter"/>
</dbReference>
<evidence type="ECO:0000313" key="10">
    <source>
        <dbReference type="Proteomes" id="UP001353858"/>
    </source>
</evidence>
<evidence type="ECO:0000256" key="2">
    <source>
        <dbReference type="ARBA" id="ARBA00022723"/>
    </source>
</evidence>
<dbReference type="EMBL" id="JARPUR010000005">
    <property type="protein sequence ID" value="KAK4875174.1"/>
    <property type="molecule type" value="Genomic_DNA"/>
</dbReference>
<evidence type="ECO:0000259" key="6">
    <source>
        <dbReference type="Pfam" id="PF00394"/>
    </source>
</evidence>
<protein>
    <submittedName>
        <fullName evidence="9">Uncharacterized protein</fullName>
    </submittedName>
</protein>
<dbReference type="SUPFAM" id="SSF49503">
    <property type="entry name" value="Cupredoxins"/>
    <property type="match status" value="3"/>
</dbReference>
<evidence type="ECO:0000256" key="4">
    <source>
        <dbReference type="ARBA" id="ARBA00023008"/>
    </source>
</evidence>
<dbReference type="GO" id="GO:0016491">
    <property type="term" value="F:oxidoreductase activity"/>
    <property type="evidence" value="ECO:0007669"/>
    <property type="project" value="UniProtKB-KW"/>
</dbReference>
<dbReference type="PANTHER" id="PTHR11709">
    <property type="entry name" value="MULTI-COPPER OXIDASE"/>
    <property type="match status" value="1"/>
</dbReference>
<evidence type="ECO:0000256" key="3">
    <source>
        <dbReference type="ARBA" id="ARBA00023002"/>
    </source>
</evidence>
<keyword evidence="4" id="KW-0186">Copper</keyword>
<keyword evidence="2" id="KW-0479">Metal-binding</keyword>
<dbReference type="Proteomes" id="UP001353858">
    <property type="component" value="Unassembled WGS sequence"/>
</dbReference>
<evidence type="ECO:0000259" key="7">
    <source>
        <dbReference type="Pfam" id="PF07731"/>
    </source>
</evidence>
<keyword evidence="10" id="KW-1185">Reference proteome</keyword>
<dbReference type="InterPro" id="IPR008972">
    <property type="entry name" value="Cupredoxin"/>
</dbReference>
<evidence type="ECO:0000313" key="9">
    <source>
        <dbReference type="EMBL" id="KAK4875174.1"/>
    </source>
</evidence>
<dbReference type="CDD" id="cd13905">
    <property type="entry name" value="CuRO_3_tcLLC2_insect_like"/>
    <property type="match status" value="1"/>
</dbReference>
<feature type="region of interest" description="Disordered" evidence="5">
    <location>
        <begin position="731"/>
        <end position="757"/>
    </location>
</feature>
<dbReference type="InterPro" id="IPR011706">
    <property type="entry name" value="Cu-oxidase_C"/>
</dbReference>
<accession>A0AAN7SEN1</accession>
<dbReference type="GO" id="GO:0006826">
    <property type="term" value="P:iron ion transport"/>
    <property type="evidence" value="ECO:0007669"/>
    <property type="project" value="TreeGrafter"/>
</dbReference>
<dbReference type="InterPro" id="IPR001117">
    <property type="entry name" value="Cu-oxidase_2nd"/>
</dbReference>
<dbReference type="Pfam" id="PF07732">
    <property type="entry name" value="Cu-oxidase_3"/>
    <property type="match status" value="1"/>
</dbReference>
<organism evidence="9 10">
    <name type="scientific">Aquatica leii</name>
    <dbReference type="NCBI Taxonomy" id="1421715"/>
    <lineage>
        <taxon>Eukaryota</taxon>
        <taxon>Metazoa</taxon>
        <taxon>Ecdysozoa</taxon>
        <taxon>Arthropoda</taxon>
        <taxon>Hexapoda</taxon>
        <taxon>Insecta</taxon>
        <taxon>Pterygota</taxon>
        <taxon>Neoptera</taxon>
        <taxon>Endopterygota</taxon>
        <taxon>Coleoptera</taxon>
        <taxon>Polyphaga</taxon>
        <taxon>Elateriformia</taxon>
        <taxon>Elateroidea</taxon>
        <taxon>Lampyridae</taxon>
        <taxon>Luciolinae</taxon>
        <taxon>Aquatica</taxon>
    </lineage>
</organism>
<comment type="caution">
    <text evidence="9">The sequence shown here is derived from an EMBL/GenBank/DDBJ whole genome shotgun (WGS) entry which is preliminary data.</text>
</comment>
<evidence type="ECO:0000259" key="8">
    <source>
        <dbReference type="Pfam" id="PF07732"/>
    </source>
</evidence>
<dbReference type="GO" id="GO:0005507">
    <property type="term" value="F:copper ion binding"/>
    <property type="evidence" value="ECO:0007669"/>
    <property type="project" value="InterPro"/>
</dbReference>
<feature type="domain" description="Plastocyanin-like" evidence="6">
    <location>
        <begin position="237"/>
        <end position="340"/>
    </location>
</feature>
<dbReference type="Pfam" id="PF07731">
    <property type="entry name" value="Cu-oxidase_2"/>
    <property type="match status" value="1"/>
</dbReference>
<keyword evidence="3" id="KW-0560">Oxidoreductase</keyword>
<feature type="domain" description="Plastocyanin-like" evidence="8">
    <location>
        <begin position="101"/>
        <end position="214"/>
    </location>
</feature>
<gene>
    <name evidence="9" type="ORF">RN001_011596</name>
</gene>
<evidence type="ECO:0000256" key="1">
    <source>
        <dbReference type="ARBA" id="ARBA00010609"/>
    </source>
</evidence>
<feature type="domain" description="Plastocyanin-like" evidence="7">
    <location>
        <begin position="468"/>
        <end position="594"/>
    </location>
</feature>
<feature type="compositionally biased region" description="Basic and acidic residues" evidence="5">
    <location>
        <begin position="731"/>
        <end position="747"/>
    </location>
</feature>
<reference evidence="10" key="1">
    <citation type="submission" date="2023-01" db="EMBL/GenBank/DDBJ databases">
        <title>Key to firefly adult light organ development and bioluminescence: homeobox transcription factors regulate luciferase expression and transportation to peroxisome.</title>
        <authorList>
            <person name="Fu X."/>
        </authorList>
    </citation>
    <scope>NUCLEOTIDE SEQUENCE [LARGE SCALE GENOMIC DNA]</scope>
</reference>
<dbReference type="FunFam" id="2.60.40.420:FF:000045">
    <property type="entry name" value="Laccase 2"/>
    <property type="match status" value="1"/>
</dbReference>
<comment type="similarity">
    <text evidence="1">Belongs to the multicopper oxidase family.</text>
</comment>
<dbReference type="InterPro" id="IPR011707">
    <property type="entry name" value="Cu-oxidase-like_N"/>
</dbReference>
<dbReference type="Gene3D" id="2.60.40.420">
    <property type="entry name" value="Cupredoxins - blue copper proteins"/>
    <property type="match status" value="3"/>
</dbReference>